<comment type="caution">
    <text evidence="1">The sequence shown here is derived from an EMBL/GenBank/DDBJ whole genome shotgun (WGS) entry which is preliminary data.</text>
</comment>
<sequence length="120" mass="13870">MSESVLVAVVTASLTLIGTAIASLRQAHSTEADIQGRITNEVLEVTAATYKDLSDEVRYLRDRDAEKEERIKQLEFVQRTLLDRDSLWQAGWDDLRSRWPWWREREDPPPYPTPKPNTTT</sequence>
<gene>
    <name evidence="1" type="ORF">D7U36_08920</name>
</gene>
<protein>
    <submittedName>
        <fullName evidence="1">Uncharacterized protein</fullName>
    </submittedName>
</protein>
<name>A0A8B3FRY3_9ACTN</name>
<dbReference type="AlphaFoldDB" id="A0A8B3FRY3"/>
<dbReference type="EMBL" id="RCIW01000012">
    <property type="protein sequence ID" value="RLP08920.1"/>
    <property type="molecule type" value="Genomic_DNA"/>
</dbReference>
<accession>A0A8B3FRY3</accession>
<evidence type="ECO:0000313" key="2">
    <source>
        <dbReference type="Proteomes" id="UP000279336"/>
    </source>
</evidence>
<proteinExistence type="predicted"/>
<evidence type="ECO:0000313" key="1">
    <source>
        <dbReference type="EMBL" id="RLP08920.1"/>
    </source>
</evidence>
<dbReference type="Proteomes" id="UP000279336">
    <property type="component" value="Unassembled WGS sequence"/>
</dbReference>
<dbReference type="RefSeq" id="WP_121588213.1">
    <property type="nucleotide sequence ID" value="NZ_RCIW01000012.1"/>
</dbReference>
<reference evidence="1 2" key="1">
    <citation type="submission" date="2018-10" db="EMBL/GenBank/DDBJ databases">
        <title>Propionibacterium australiense Genome Sequencing and Assembly.</title>
        <authorList>
            <person name="Bernier A.-M."/>
            <person name="Bernard K."/>
        </authorList>
    </citation>
    <scope>NUCLEOTIDE SEQUENCE [LARGE SCALE GENOMIC DNA]</scope>
    <source>
        <strain evidence="1 2">NML98A078</strain>
    </source>
</reference>
<organism evidence="1 2">
    <name type="scientific">Propionibacterium australiense</name>
    <dbReference type="NCBI Taxonomy" id="119981"/>
    <lineage>
        <taxon>Bacteria</taxon>
        <taxon>Bacillati</taxon>
        <taxon>Actinomycetota</taxon>
        <taxon>Actinomycetes</taxon>
        <taxon>Propionibacteriales</taxon>
        <taxon>Propionibacteriaceae</taxon>
        <taxon>Propionibacterium</taxon>
    </lineage>
</organism>